<dbReference type="RefSeq" id="WP_413270038.1">
    <property type="nucleotide sequence ID" value="NZ_JBHFNQ010000064.1"/>
</dbReference>
<reference evidence="1 2" key="1">
    <citation type="submission" date="2024-09" db="EMBL/GenBank/DDBJ databases">
        <title>Floridaenema gen nov. (Aerosakkonemataceae, Aerosakkonematales ord. nov., Cyanobacteria) from benthic tropical and subtropical fresh waters, with the description of four new species.</title>
        <authorList>
            <person name="Moretto J.A."/>
            <person name="Berthold D.E."/>
            <person name="Lefler F.W."/>
            <person name="Huang I.-S."/>
            <person name="Laughinghouse H. IV."/>
        </authorList>
    </citation>
    <scope>NUCLEOTIDE SEQUENCE [LARGE SCALE GENOMIC DNA]</scope>
    <source>
        <strain evidence="1 2">BLCC-F46</strain>
    </source>
</reference>
<evidence type="ECO:0000313" key="2">
    <source>
        <dbReference type="Proteomes" id="UP001576774"/>
    </source>
</evidence>
<dbReference type="Proteomes" id="UP001576774">
    <property type="component" value="Unassembled WGS sequence"/>
</dbReference>
<comment type="caution">
    <text evidence="1">The sequence shown here is derived from an EMBL/GenBank/DDBJ whole genome shotgun (WGS) entry which is preliminary data.</text>
</comment>
<dbReference type="EMBL" id="JBHFNQ010000064">
    <property type="protein sequence ID" value="MFB2876922.1"/>
    <property type="molecule type" value="Genomic_DNA"/>
</dbReference>
<protein>
    <submittedName>
        <fullName evidence="1">Uncharacterized protein</fullName>
    </submittedName>
</protein>
<proteinExistence type="predicted"/>
<keyword evidence="2" id="KW-1185">Reference proteome</keyword>
<evidence type="ECO:0000313" key="1">
    <source>
        <dbReference type="EMBL" id="MFB2876922.1"/>
    </source>
</evidence>
<accession>A0ABV4X2C8</accession>
<organism evidence="1 2">
    <name type="scientific">Floridaenema aerugineum BLCC-F46</name>
    <dbReference type="NCBI Taxonomy" id="3153654"/>
    <lineage>
        <taxon>Bacteria</taxon>
        <taxon>Bacillati</taxon>
        <taxon>Cyanobacteriota</taxon>
        <taxon>Cyanophyceae</taxon>
        <taxon>Oscillatoriophycideae</taxon>
        <taxon>Aerosakkonematales</taxon>
        <taxon>Aerosakkonemataceae</taxon>
        <taxon>Floridanema</taxon>
        <taxon>Floridanema aerugineum</taxon>
    </lineage>
</organism>
<sequence length="368" mass="42097">MKTSKIETQSIQDISPKKVEMYLKYKGWKKKKEVQGVASIWFNDLQPRDVNILLPLDKDFADFEIKIIRLIEVLSAVEERPEAEVLKALQSTSTVAKNENREIIDLKIQFFETDKHEAPAKEIGSVLKSTQDFFEALGNRIVKNVKKRFNKTSIRDELSLSLIDTFQGSFGIRVGMSNVRQMRLIDAPVSEQAAEEFIELVKASSGNDPQKLREEIKKIQGEPSIKFKNLIKHLMSLESDLVLEWGSVNPEKGAIVEFPSHKVVETFDIISKLELENPNLHEVMGTLILAGVGDRKDSRLFIIYDDKDNKEYKGHISQELINSLDENIEIDKRYKALIEETLKVNPLTGEEIKVYSLLQLEEIPKTNK</sequence>
<name>A0ABV4X2C8_9CYAN</name>
<gene>
    <name evidence="1" type="ORF">ACE1CC_08500</name>
</gene>